<sequence length="460" mass="51541">MALPLRPSVPSSLTTDMALVYGSAGVAGVETHVKSLIAAAEDNVRRLTTQIHELTLARDRENAILIRLRRLVTPIAKLPEEVLVQIFKLVFATPRFHPHDDFMGRYGFNSTERTMYSDKTAAMRKTLGLARVSTVWRHVVASNPSLWTDCIVSVTMERTGESALEGLNRLLGRSAPYPVSLSLCCPKESALFHPPSVEILRSTAGRWRSVEMDFDSLHHLAGFGTTQFHSLERLRIYRGSYNQKQEDTDLFLDSPRLWHANIESDRPDRIRLPYSQLTVLELVADSARACRAVLLQCTNLVKAKICADHQWDGSPLAAASPLVTFPHLETLDLDLGEGLADDDVDSMDAFLSVLDAPALTKLVVCWDSVCNWSGSLWPTPAVSDFQRRSPKIASLDLQFCNIERDELLTFLRFAPCLTELRIRYSWNCVDDLLLEALRVGQQPPSGVPLVPRLTEIHWNC</sequence>
<evidence type="ECO:0000313" key="2">
    <source>
        <dbReference type="Proteomes" id="UP001295794"/>
    </source>
</evidence>
<name>A0AAD2Q1D6_9AGAR</name>
<dbReference type="Gene3D" id="3.80.10.10">
    <property type="entry name" value="Ribonuclease Inhibitor"/>
    <property type="match status" value="1"/>
</dbReference>
<proteinExistence type="predicted"/>
<organism evidence="1 2">
    <name type="scientific">Mycena citricolor</name>
    <dbReference type="NCBI Taxonomy" id="2018698"/>
    <lineage>
        <taxon>Eukaryota</taxon>
        <taxon>Fungi</taxon>
        <taxon>Dikarya</taxon>
        <taxon>Basidiomycota</taxon>
        <taxon>Agaricomycotina</taxon>
        <taxon>Agaricomycetes</taxon>
        <taxon>Agaricomycetidae</taxon>
        <taxon>Agaricales</taxon>
        <taxon>Marasmiineae</taxon>
        <taxon>Mycenaceae</taxon>
        <taxon>Mycena</taxon>
    </lineage>
</organism>
<dbReference type="Proteomes" id="UP001295794">
    <property type="component" value="Unassembled WGS sequence"/>
</dbReference>
<reference evidence="1" key="1">
    <citation type="submission" date="2023-11" db="EMBL/GenBank/DDBJ databases">
        <authorList>
            <person name="De Vega J J."/>
            <person name="De Vega J J."/>
        </authorList>
    </citation>
    <scope>NUCLEOTIDE SEQUENCE</scope>
</reference>
<accession>A0AAD2Q1D6</accession>
<dbReference type="SUPFAM" id="SSF52047">
    <property type="entry name" value="RNI-like"/>
    <property type="match status" value="1"/>
</dbReference>
<feature type="non-terminal residue" evidence="1">
    <location>
        <position position="460"/>
    </location>
</feature>
<dbReference type="InterPro" id="IPR032675">
    <property type="entry name" value="LRR_dom_sf"/>
</dbReference>
<dbReference type="EMBL" id="CAVNYO010000085">
    <property type="protein sequence ID" value="CAK5265301.1"/>
    <property type="molecule type" value="Genomic_DNA"/>
</dbReference>
<comment type="caution">
    <text evidence="1">The sequence shown here is derived from an EMBL/GenBank/DDBJ whole genome shotgun (WGS) entry which is preliminary data.</text>
</comment>
<evidence type="ECO:0000313" key="1">
    <source>
        <dbReference type="EMBL" id="CAK5265301.1"/>
    </source>
</evidence>
<evidence type="ECO:0008006" key="3">
    <source>
        <dbReference type="Google" id="ProtNLM"/>
    </source>
</evidence>
<dbReference type="AlphaFoldDB" id="A0AAD2Q1D6"/>
<protein>
    <recommendedName>
        <fullName evidence="3">F-box domain-containing protein</fullName>
    </recommendedName>
</protein>
<dbReference type="Gene3D" id="1.20.1280.50">
    <property type="match status" value="1"/>
</dbReference>
<keyword evidence="2" id="KW-1185">Reference proteome</keyword>
<gene>
    <name evidence="1" type="ORF">MYCIT1_LOCUS6165</name>
</gene>